<dbReference type="EMBL" id="JBBXMP010000011">
    <property type="protein sequence ID" value="KAL0069639.1"/>
    <property type="molecule type" value="Genomic_DNA"/>
</dbReference>
<dbReference type="Gene3D" id="3.80.10.10">
    <property type="entry name" value="Ribonuclease Inhibitor"/>
    <property type="match status" value="1"/>
</dbReference>
<evidence type="ECO:0000256" key="1">
    <source>
        <dbReference type="SAM" id="Coils"/>
    </source>
</evidence>
<feature type="coiled-coil region" evidence="1">
    <location>
        <begin position="37"/>
        <end position="71"/>
    </location>
</feature>
<dbReference type="InterPro" id="IPR001810">
    <property type="entry name" value="F-box_dom"/>
</dbReference>
<evidence type="ECO:0000313" key="4">
    <source>
        <dbReference type="Proteomes" id="UP001437256"/>
    </source>
</evidence>
<keyword evidence="4" id="KW-1185">Reference proteome</keyword>
<gene>
    <name evidence="3" type="ORF">AAF712_003297</name>
</gene>
<accession>A0ABR3A9H5</accession>
<dbReference type="InterPro" id="IPR032675">
    <property type="entry name" value="LRR_dom_sf"/>
</dbReference>
<dbReference type="PANTHER" id="PTHR38926:SF72">
    <property type="entry name" value="IM:7136021-RELATED"/>
    <property type="match status" value="1"/>
</dbReference>
<reference evidence="3 4" key="1">
    <citation type="submission" date="2024-05" db="EMBL/GenBank/DDBJ databases">
        <title>A draft genome resource for the thread blight pathogen Marasmius tenuissimus strain MS-2.</title>
        <authorList>
            <person name="Yulfo-Soto G.E."/>
            <person name="Baruah I.K."/>
            <person name="Amoako-Attah I."/>
            <person name="Bukari Y."/>
            <person name="Meinhardt L.W."/>
            <person name="Bailey B.A."/>
            <person name="Cohen S.P."/>
        </authorList>
    </citation>
    <scope>NUCLEOTIDE SEQUENCE [LARGE SCALE GENOMIC DNA]</scope>
    <source>
        <strain evidence="3 4">MS-2</strain>
    </source>
</reference>
<proteinExistence type="predicted"/>
<protein>
    <recommendedName>
        <fullName evidence="2">F-box domain-containing protein</fullName>
    </recommendedName>
</protein>
<dbReference type="Gene3D" id="1.20.1280.50">
    <property type="match status" value="1"/>
</dbReference>
<evidence type="ECO:0000313" key="3">
    <source>
        <dbReference type="EMBL" id="KAL0069639.1"/>
    </source>
</evidence>
<evidence type="ECO:0000259" key="2">
    <source>
        <dbReference type="Pfam" id="PF12937"/>
    </source>
</evidence>
<sequence length="544" mass="61331">MEYDSIDIPVPYENEDYTSHPNIMKELFRSVVTAEDRRSVKHFLRESEKELKSYEDEIRRLRSTIMALETKRNWLKSSVTRYHSLLSPIRSLPPEILSMIFAFSCEANPLDVCHVPPAVTLSFVCAQWRTIVLSSPSLWSSISIDFEHWDMIPNLCVLENMTRLFLERSKKSPLTLVLRLSEPTSCEFRASSTLNALVDSADRWCDITLLEPWNIGPSSPIFQGLRGHLPILRSLHLNGAGPRDDHLKFDFFDSCPALDSLQIQPGDDPFGPEYPTNRLVLPWEQIRSLKMRDSFAPSAISLLSQCPNVETLGLSLVGGGAKYPRDVALDALRSLSIEAREQDDVSSILQSTTLRNLSLIEICGDIGEPTRDWPYWDGGAIENMITRSSCTITSLRLKWVPITDVQLVELLDHIPTLKSLHIEEYTTGPSRLQTNRLVTEYFLNHLALVQEGGSEHYSFNRVFIPRLEDLSVVVHDIEMDLRALLKAVLSRYLPDPDHASAVGIACVRSVGVIAMGRNSSGFDPFTSLECLRAGGVRVRTSRLP</sequence>
<keyword evidence="1" id="KW-0175">Coiled coil</keyword>
<organism evidence="3 4">
    <name type="scientific">Marasmius tenuissimus</name>
    <dbReference type="NCBI Taxonomy" id="585030"/>
    <lineage>
        <taxon>Eukaryota</taxon>
        <taxon>Fungi</taxon>
        <taxon>Dikarya</taxon>
        <taxon>Basidiomycota</taxon>
        <taxon>Agaricomycotina</taxon>
        <taxon>Agaricomycetes</taxon>
        <taxon>Agaricomycetidae</taxon>
        <taxon>Agaricales</taxon>
        <taxon>Marasmiineae</taxon>
        <taxon>Marasmiaceae</taxon>
        <taxon>Marasmius</taxon>
    </lineage>
</organism>
<name>A0ABR3A9H5_9AGAR</name>
<dbReference type="Pfam" id="PF12937">
    <property type="entry name" value="F-box-like"/>
    <property type="match status" value="1"/>
</dbReference>
<comment type="caution">
    <text evidence="3">The sequence shown here is derived from an EMBL/GenBank/DDBJ whole genome shotgun (WGS) entry which is preliminary data.</text>
</comment>
<dbReference type="InterPro" id="IPR036047">
    <property type="entry name" value="F-box-like_dom_sf"/>
</dbReference>
<dbReference type="PANTHER" id="PTHR38926">
    <property type="entry name" value="F-BOX DOMAIN CONTAINING PROTEIN, EXPRESSED"/>
    <property type="match status" value="1"/>
</dbReference>
<dbReference type="SUPFAM" id="SSF52047">
    <property type="entry name" value="RNI-like"/>
    <property type="match status" value="1"/>
</dbReference>
<dbReference type="SUPFAM" id="SSF81383">
    <property type="entry name" value="F-box domain"/>
    <property type="match status" value="1"/>
</dbReference>
<feature type="domain" description="F-box" evidence="2">
    <location>
        <begin position="89"/>
        <end position="144"/>
    </location>
</feature>
<dbReference type="Proteomes" id="UP001437256">
    <property type="component" value="Unassembled WGS sequence"/>
</dbReference>